<reference evidence="2 3" key="1">
    <citation type="submission" date="2016-04" db="EMBL/GenBank/DDBJ databases">
        <title>Genome analyses suggest a sexual origin of heterokaryosis in a supposedly ancient asexual fungus.</title>
        <authorList>
            <person name="Ropars J."/>
            <person name="Sedzielewska K."/>
            <person name="Noel J."/>
            <person name="Charron P."/>
            <person name="Farinelli L."/>
            <person name="Marton T."/>
            <person name="Kruger M."/>
            <person name="Pelin A."/>
            <person name="Brachmann A."/>
            <person name="Corradi N."/>
        </authorList>
    </citation>
    <scope>NUCLEOTIDE SEQUENCE [LARGE SCALE GENOMIC DNA]</scope>
    <source>
        <strain evidence="2 3">A5</strain>
    </source>
</reference>
<evidence type="ECO:0000259" key="1">
    <source>
        <dbReference type="Pfam" id="PF24209"/>
    </source>
</evidence>
<accession>A0A2N0PMW9</accession>
<gene>
    <name evidence="2" type="ORF">RhiirA5_500120</name>
</gene>
<dbReference type="VEuPathDB" id="FungiDB:RhiirFUN_016935"/>
<evidence type="ECO:0000313" key="2">
    <source>
        <dbReference type="EMBL" id="PKC08186.1"/>
    </source>
</evidence>
<dbReference type="EMBL" id="LLXJ01000568">
    <property type="protein sequence ID" value="PKC08186.1"/>
    <property type="molecule type" value="Genomic_DNA"/>
</dbReference>
<reference evidence="2 3" key="2">
    <citation type="submission" date="2017-09" db="EMBL/GenBank/DDBJ databases">
        <title>Extensive intraspecific genome diversity in a model arbuscular mycorrhizal fungus.</title>
        <authorList>
            <person name="Chen E.C."/>
            <person name="Morin E."/>
            <person name="Beaudet D."/>
            <person name="Noel J."/>
            <person name="Ndikumana S."/>
            <person name="Charron P."/>
            <person name="St-Onge C."/>
            <person name="Giorgi J."/>
            <person name="Grigoriev I.V."/>
            <person name="Roux C."/>
            <person name="Martin F.M."/>
            <person name="Corradi N."/>
        </authorList>
    </citation>
    <scope>NUCLEOTIDE SEQUENCE [LARGE SCALE GENOMIC DNA]</scope>
    <source>
        <strain evidence="2 3">A5</strain>
    </source>
</reference>
<organism evidence="2 3">
    <name type="scientific">Rhizophagus irregularis</name>
    <dbReference type="NCBI Taxonomy" id="588596"/>
    <lineage>
        <taxon>Eukaryota</taxon>
        <taxon>Fungi</taxon>
        <taxon>Fungi incertae sedis</taxon>
        <taxon>Mucoromycota</taxon>
        <taxon>Glomeromycotina</taxon>
        <taxon>Glomeromycetes</taxon>
        <taxon>Glomerales</taxon>
        <taxon>Glomeraceae</taxon>
        <taxon>Rhizophagus</taxon>
    </lineage>
</organism>
<feature type="domain" description="DUF7431" evidence="1">
    <location>
        <begin position="361"/>
        <end position="633"/>
    </location>
</feature>
<dbReference type="AlphaFoldDB" id="A0A2N0PMW9"/>
<dbReference type="InterPro" id="IPR055854">
    <property type="entry name" value="DUF7431"/>
</dbReference>
<sequence>MSSEKFKEINVFIKIIDNSPLQGYIIKKLNPDNRLSEIRKELESSNVIDDMLLFSKKANDEFGELEREDEEKFPLNEIITVENGLDTLYLKRIYWEFLNRQHKLDYGRILSFDGIKIAKKQAYKISKCELKEINSYKKGHLEFESKEDWMKKTNLFFDVDGINIANFVKLGLSIESLRDKSYNKEVTSTYKYTEIGKVSLKFNRADLKLTEEFENDVIDAIKSKNPGERFKKITEDYGQLIPTEVILGGRVYINDVIKSTISSTDISNNATGNIDFGFSNANVGFNFNNSETTSKFYNFNNIKLLGGSHSESENFDIEYWIKSLKDCQYWECIEFRNPISTFQLLSNDLRKQTFKSIGKRILHTITKDCVYHLNEYGRHNVFELKNISQDISEIIYDEEADCDVFASVYEANEKSKNIFFSCQILREPGAKPSIIIHGIQNKFKQCKYKLKIKIMVIGYDTDFNSLLPDTSVELIKNIYDPENPCEFYSIPLKQKLDSMLERRIPFFGIPVLENLIKFLIIGHNFRKVEDEHDKIDIFSYCLEKKCYVNLPKVTFCTLIISNYPDSNFYASLPFNYKLLRNPSIELNTINNSMNPKCISLYLSKNIDYRPIFLNQKFSQIEIEYVHCNCKKTCFVCKNKTVKISWMNVYYLVNYKLLLFIIYFYH</sequence>
<proteinExistence type="predicted"/>
<name>A0A2N0PMW9_9GLOM</name>
<protein>
    <recommendedName>
        <fullName evidence="1">DUF7431 domain-containing protein</fullName>
    </recommendedName>
</protein>
<dbReference type="Proteomes" id="UP000232722">
    <property type="component" value="Unassembled WGS sequence"/>
</dbReference>
<evidence type="ECO:0000313" key="3">
    <source>
        <dbReference type="Proteomes" id="UP000232722"/>
    </source>
</evidence>
<dbReference type="Pfam" id="PF24209">
    <property type="entry name" value="DUF7431"/>
    <property type="match status" value="1"/>
</dbReference>
<dbReference type="VEuPathDB" id="FungiDB:RhiirA1_468925"/>
<comment type="caution">
    <text evidence="2">The sequence shown here is derived from an EMBL/GenBank/DDBJ whole genome shotgun (WGS) entry which is preliminary data.</text>
</comment>
<dbReference type="VEuPathDB" id="FungiDB:FUN_014148"/>